<dbReference type="OMA" id="HEAYHTE"/>
<dbReference type="CDD" id="cd05235">
    <property type="entry name" value="SDR_e1"/>
    <property type="match status" value="1"/>
</dbReference>
<dbReference type="EMBL" id="GL349465">
    <property type="protein sequence ID" value="KNC51165.1"/>
    <property type="molecule type" value="Genomic_DNA"/>
</dbReference>
<dbReference type="SUPFAM" id="SSF51735">
    <property type="entry name" value="NAD(P)-binding Rossmann-fold domains"/>
    <property type="match status" value="1"/>
</dbReference>
<dbReference type="NCBIfam" id="NF003417">
    <property type="entry name" value="PRK04813.1"/>
    <property type="match status" value="3"/>
</dbReference>
<dbReference type="Gene3D" id="3.40.50.980">
    <property type="match status" value="6"/>
</dbReference>
<dbReference type="CDD" id="cd05930">
    <property type="entry name" value="A_NRPS"/>
    <property type="match status" value="2"/>
</dbReference>
<dbReference type="FunFam" id="3.40.50.980:FF:000001">
    <property type="entry name" value="Non-ribosomal peptide synthetase"/>
    <property type="match status" value="2"/>
</dbReference>
<feature type="domain" description="Carrier" evidence="5">
    <location>
        <begin position="2317"/>
        <end position="2392"/>
    </location>
</feature>
<feature type="domain" description="Carrier" evidence="5">
    <location>
        <begin position="1184"/>
        <end position="1262"/>
    </location>
</feature>
<dbReference type="FunFam" id="1.10.1200.10:FF:000016">
    <property type="entry name" value="Non-ribosomal peptide synthase"/>
    <property type="match status" value="1"/>
</dbReference>
<dbReference type="SUPFAM" id="SSF47336">
    <property type="entry name" value="ACP-like"/>
    <property type="match status" value="3"/>
</dbReference>
<dbReference type="Gene3D" id="3.30.300.30">
    <property type="match status" value="3"/>
</dbReference>
<gene>
    <name evidence="6" type="ORF">AMSG_06516</name>
</gene>
<dbReference type="InterPro" id="IPR045851">
    <property type="entry name" value="AMP-bd_C_sf"/>
</dbReference>
<dbReference type="PANTHER" id="PTHR45527">
    <property type="entry name" value="NONRIBOSOMAL PEPTIDE SYNTHETASE"/>
    <property type="match status" value="1"/>
</dbReference>
<accession>A0A0L0DG55</accession>
<dbReference type="PROSITE" id="PS00455">
    <property type="entry name" value="AMP_BINDING"/>
    <property type="match status" value="3"/>
</dbReference>
<dbReference type="Gene3D" id="3.40.50.720">
    <property type="entry name" value="NAD(P)-binding Rossmann-like Domain"/>
    <property type="match status" value="1"/>
</dbReference>
<dbReference type="GO" id="GO:0047527">
    <property type="term" value="F:2,3-dihydroxybenzoate-serine ligase activity"/>
    <property type="evidence" value="ECO:0007669"/>
    <property type="project" value="TreeGrafter"/>
</dbReference>
<dbReference type="InterPro" id="IPR036736">
    <property type="entry name" value="ACP-like_sf"/>
</dbReference>
<evidence type="ECO:0000256" key="2">
    <source>
        <dbReference type="ARBA" id="ARBA00022553"/>
    </source>
</evidence>
<dbReference type="PANTHER" id="PTHR45527:SF1">
    <property type="entry name" value="FATTY ACID SYNTHASE"/>
    <property type="match status" value="1"/>
</dbReference>
<name>A0A0L0DG55_THETB</name>
<dbReference type="InterPro" id="IPR013120">
    <property type="entry name" value="FAR_NAD-bd"/>
</dbReference>
<dbReference type="Pfam" id="PF13193">
    <property type="entry name" value="AMP-binding_C"/>
    <property type="match status" value="3"/>
</dbReference>
<dbReference type="InterPro" id="IPR000873">
    <property type="entry name" value="AMP-dep_synth/lig_dom"/>
</dbReference>
<dbReference type="GO" id="GO:0005829">
    <property type="term" value="C:cytosol"/>
    <property type="evidence" value="ECO:0007669"/>
    <property type="project" value="TreeGrafter"/>
</dbReference>
<dbReference type="SUPFAM" id="SSF52777">
    <property type="entry name" value="CoA-dependent acyltransferases"/>
    <property type="match status" value="6"/>
</dbReference>
<feature type="region of interest" description="Disordered" evidence="4">
    <location>
        <begin position="3968"/>
        <end position="4002"/>
    </location>
</feature>
<dbReference type="PROSITE" id="PS50075">
    <property type="entry name" value="CARRIER"/>
    <property type="match status" value="3"/>
</dbReference>
<proteinExistence type="predicted"/>
<dbReference type="Pfam" id="PF00550">
    <property type="entry name" value="PP-binding"/>
    <property type="match status" value="3"/>
</dbReference>
<dbReference type="SUPFAM" id="SSF56801">
    <property type="entry name" value="Acetyl-CoA synthetase-like"/>
    <property type="match status" value="3"/>
</dbReference>
<reference evidence="6 7" key="1">
    <citation type="submission" date="2010-05" db="EMBL/GenBank/DDBJ databases">
        <title>The Genome Sequence of Thecamonas trahens ATCC 50062.</title>
        <authorList>
            <consortium name="The Broad Institute Genome Sequencing Platform"/>
            <person name="Russ C."/>
            <person name="Cuomo C."/>
            <person name="Shea T."/>
            <person name="Young S.K."/>
            <person name="Zeng Q."/>
            <person name="Koehrsen M."/>
            <person name="Haas B."/>
            <person name="Borodovsky M."/>
            <person name="Guigo R."/>
            <person name="Alvarado L."/>
            <person name="Berlin A."/>
            <person name="Bochicchio J."/>
            <person name="Borenstein D."/>
            <person name="Chapman S."/>
            <person name="Chen Z."/>
            <person name="Freedman E."/>
            <person name="Gellesch M."/>
            <person name="Goldberg J."/>
            <person name="Griggs A."/>
            <person name="Gujja S."/>
            <person name="Heilman E."/>
            <person name="Heiman D."/>
            <person name="Hepburn T."/>
            <person name="Howarth C."/>
            <person name="Jen D."/>
            <person name="Larson L."/>
            <person name="Mehta T."/>
            <person name="Park D."/>
            <person name="Pearson M."/>
            <person name="Roberts A."/>
            <person name="Saif S."/>
            <person name="Shenoy N."/>
            <person name="Sisk P."/>
            <person name="Stolte C."/>
            <person name="Sykes S."/>
            <person name="Thomson T."/>
            <person name="Walk T."/>
            <person name="White J."/>
            <person name="Yandava C."/>
            <person name="Burger G."/>
            <person name="Gray M.W."/>
            <person name="Holland P.W.H."/>
            <person name="King N."/>
            <person name="Lang F.B.F."/>
            <person name="Roger A.J."/>
            <person name="Ruiz-Trillo I."/>
            <person name="Lander E."/>
            <person name="Nusbaum C."/>
        </authorList>
    </citation>
    <scope>NUCLEOTIDE SEQUENCE [LARGE SCALE GENOMIC DNA]</scope>
    <source>
        <strain evidence="6 7">ATCC 50062</strain>
    </source>
</reference>
<feature type="domain" description="Carrier" evidence="5">
    <location>
        <begin position="3472"/>
        <end position="3547"/>
    </location>
</feature>
<keyword evidence="1" id="KW-0596">Phosphopantetheine</keyword>
<dbReference type="OrthoDB" id="329835at2759"/>
<dbReference type="InterPro" id="IPR009081">
    <property type="entry name" value="PP-bd_ACP"/>
</dbReference>
<dbReference type="GO" id="GO:0072330">
    <property type="term" value="P:monocarboxylic acid biosynthetic process"/>
    <property type="evidence" value="ECO:0007669"/>
    <property type="project" value="UniProtKB-ARBA"/>
</dbReference>
<evidence type="ECO:0000256" key="3">
    <source>
        <dbReference type="ARBA" id="ARBA00022598"/>
    </source>
</evidence>
<dbReference type="Gene3D" id="2.30.38.10">
    <property type="entry name" value="Luciferase, Domain 3"/>
    <property type="match status" value="3"/>
</dbReference>
<evidence type="ECO:0000256" key="4">
    <source>
        <dbReference type="SAM" id="MobiDB-lite"/>
    </source>
</evidence>
<dbReference type="InterPro" id="IPR010071">
    <property type="entry name" value="AA_adenyl_dom"/>
</dbReference>
<evidence type="ECO:0000313" key="6">
    <source>
        <dbReference type="EMBL" id="KNC51165.1"/>
    </source>
</evidence>
<feature type="compositionally biased region" description="Basic residues" evidence="4">
    <location>
        <begin position="3987"/>
        <end position="3996"/>
    </location>
</feature>
<dbReference type="InterPro" id="IPR010080">
    <property type="entry name" value="Thioester_reductase-like_dom"/>
</dbReference>
<keyword evidence="2" id="KW-0597">Phosphoprotein</keyword>
<dbReference type="InterPro" id="IPR025110">
    <property type="entry name" value="AMP-bd_C"/>
</dbReference>
<keyword evidence="7" id="KW-1185">Reference proteome</keyword>
<sequence>MATVASPGAPLPSPLLYSPAVRSSYAPLTAESPTAIATPSFAAGSFVGSFTSYFDAMPSPLVRAQGIPAFPSSASSSPLTSAYSPSLSSSSPPLVALPVAAIVGDEPAPLSFQQAAVVRAGRRLPHLVVAASIRLHDGAFFELSRLQASASLLLARHPMLRAAFDLASDALDAATYFVHPPHSEWVAAAHSCLVEECDRRDELARLAFRGDLHPPSAAPLFRVVYCRDTRDDAAWTVAIVASRLVADELSGLILLRHLLEGYMLTEIQHARLIARVHASSRDVDLEYPRYATHLAGYLDSDRGKALFSNWYEALGAGAHLLPPLELTREQTHNAQPLPPPATFLIPRATVRALDRASRSLGVDLKALALAAYALVLSRYAGGQEELVVSTVFSGRARRSRAAFTVGAFANSVPVLLTVPDGDATLTTFVAAVRDALVFASEHQEYPADLLRDKLAALGIVQRGETETNAAFAFVRAHGRATAPPLVLTGVCGPESEWEPGPGVTVTGSDLAAPFPLSLHAALVGLVLAEAPDGSLGGAVHCAEASLASDTVARLATHFVRVLESLATAAQPGTLDLTSISLLTDAEVNHIVGKLAVAPPHHQAALLQPTELGEYASLAASSVEAMFEAAVARVPDALALAFYAETDVSNTPSASCTYAQLNAAANILARKLVDLGVGPDVCVAVMIPRSIDMVVAVLAVLKARGAYVPLDPQYPASRLAYMLKTSCAPVALVSDATASRFLEPDMADAAASMAGIIQLPLEPEPETSDSTCAANLELTPRSPDSLAYVIFTSGSTGLPKGVAMVSGVLSNLIAWQHITLGAHPAVTLQFASLSFDVHFQELFSALSTGGSLVLVPEMVRKDFEMLLAVMETARVERALAEMALETRLLPRALSQVITAGEQLLCTRAVRALFAGLGPKSSLHNHYGPSETHVVTAAVLDGDPAAWPALPSIGFPIAKARCYIVDASGAVVPPGVPGELLIGGDVLARGYLHAPDLTAAAFVPDTLTPAAPLGARLYHTGDMVRQLASGELEYLARKSAMVKIRGHRVEVGEVEVVLGTHPAIQSAVVVAQDAPGSTSSSPASRILVAYLVAAALSGSGGDPAVTPADLVDHVAASLPSYMVPSAFVFMDHFPLTPSGKVARKALPPPTHDALIEHASHGGNAGQGPRADSTGALARLSPRAPGSFASDSESLVAAIFADMLALPMTSLSATTSFFDLGGHSLTATRLVSRLRREFGLVHYPLSAFYNAPTIAGLMLLSYNQNALWFLDQIASGAGADSTPGKLLTAAYSITFAMEIEAPGVFELDAFELALYDVLDAHPQLRTAYAGNAPRSRNVNELRKAAHDAGIPLFSRVQASSASAARAALDSLAFLPFDLGSGRLLACRAVSCPGPRLWLGFAVHHIAVDLWSLVLIVSQLAARYGTHKSKPAPVAPQLIGVGLAQPGKPYHAFATHQAAILAGVEGSRLEGFWKRKLDGVEALDLPTDYVRPASASHAGGLVRTHLSADVTAALASLASDCSATEYVVLLALFKALLVRVTHQTDVTVGSPMAGRSEPGFEDTVGYFINMVPIRDVVQPKSTSLYRLVDQVKISVLEALDHQDFPFSEMVAKCMDSSARDSSRSPIFQAAFVLQKTQIEHNALGALLLGEGGPGTRVDFGPFAATGCEMPRHAAMFDLTLVAARLADGRTALSLEYNADVFAPARMERMLDWFVHLASSWIAEPGTVLASAQVAPPVEIETVMHAFQPERLDLDDRHSLLDVLVRHAAELPPETVAVDEAGRTQVGSSPPRRLTFAGLEGASARVASMLLDVPGVDHDTVVGVCMHRSIDSLVAMVGIMRAGLAYMPMDYHYPVHRLEYMLADSRAPICLFHAETSELVASLDRAVMPHCSHWLEIDGCVGAEDYDPARPGVLAPASSGFSSASLAYVIYTSGTTGNPKGVCIEVSSLNNLVVHMLETYALSAADRATMSCGVGFDACVIEMWPILYAGGSLWPVDDSKRLDVLELMTFISTHSLTCCLAPTPLMEAMFRERDACCALPLRYIFTGGDVVHTRPDPAAAFKVINLYGPTENTVISAVAHITPEDPVALEWSCAAGPLPPRTLLPPPIGFPVTNQVVYVLDELMAPVPLGVWGELYVGGLGVARGYLNLPEKTAASFVANPFSSATWAPRLYKTGDVVRFDEHGELWYAARKDHQVKIRGFRIELGEIETVLASVEAVSEAAVVVSDNSALGKHLVAFVVAAGGTDVHVSARSLRVALGASLPEYMVPKRFVVWGLASLPTTANGKTDRRRLVQWLDEAGGEERVSLVDEPEDGTGTVLDDAPVTETQDIVADIWKEVLGVTKVGISCDFFEFGGHSLAAAQVASRARVAFGVEISVSAVFENPTIAGFASYLEARAKAGVGGEVCDRDHVPLAPVGESALGADDWLHEPHPVSLNQASLWYAYLLNPSDTTYNVSFVAKAGNRLDVARLQRAMALLVQLHPGLATRYQTAAGGQVPLMYYDPDFGFGFEVLAASDSPSAEKLLRDAVEACIALETGPLTSMTVVNDGADFWLAFVTHHICCDLWSMVVLLEDLGRMYDLAENSGPDSGFVALGLAAERAEALQLHTYNRWQAARLSTAEGHQLEAYWTQQLAGRLPALTLPEDHPRPAKLSSAGATYAFELDGATTAALRELNAAEGTTMFMTLLALYTLLLHRAAGQDEVVVGTLMACRSRIELERLVGFLANPVALRSTCRRGESFEDVLRRVRVATLGALAHADYPFTLVLESVAPERETSRSPVFQALFVFERPHGKLAKELDAFVMGVGGHSLSLGSSLTLESVPLAERTAPYEIQLVVSEADDGIRAFFQYNTEIFAEATISSLAGGFAALVQAALAEPSAEAAAMPVLTADEEAQLLTETHQDVMFDESPPTCVLVAAGDDESDDADGDGSGERRAAVGVHELVEARAAETPDAVAVVDGSGTSMTYAELNAWANRIARILRASGVFVGSVVGLVLPRSLELVVGMLAVWKAGGAYVPVDPTFPDGRIAFMLENSAPVCVLYRGELPELSPPAPGTKRHVLSFDDDARLGRGGESLGVSSARLVRAPAGPSAVANVIYTSGTSGTPKGICVPHGCLLNMIGWWLRAYEMGPGDVSGHMLGVSFDPVFCEIWPALCCGAEVAIVPESSRLEPRALLQWWVDAQVTVQAMATPMTEAVLREPPPAGLALRVINTGGDKLKMVLPEAWQAMYGDQLALYNMYGPTETTVGCTVGRVHGDVRPPPIGKPIANTFAYVTDERGTLVRRGMRGQLLVGGAGVTRGYLGLPEKTASVFEDDRWWRSVAESLGLKVASGLYGDGRMYATGDVVRWRGDGSLACLGRIDAQVKIRGFRIELAEIEVVLREAPGVADAAVVAMACGAGSAAEKMLVAYVAPQRATQLLRQELYTHAAAKLAEYMVPRAIVVLSGPLPLTANGKVDVRALPAPTAEDAAGVGASGVDHTPPRTEVEAELAAAWAQVLGLASVGIHANFFELGGYSLLAAQLVGIIEARLGVRIGMREVFEAPTVSALANVVARATGVAEADESVVKIDLAGEVVLPSEICAPASGEVPRASGAGSFLAPPVVFLTGATGFVGSFLLAELLANTRAEVKCLVRASDEASGRARLDVGASKFGLPPPAATYGERVRVVVGELGPHMFGLTSDAFSVLARSVDVIIHNGAGVNFVYPYSALKGPNVIGTQEVLRLACFGAIGGDAATPVHFISTLSTLDTDARVISETDVFPRWERLVSGYSQSKWVGEQIVALARCERGVPASIYRLGRIAPHSQTGAGSHDDLLTRVLKGCVETKFVPSELETLVDFTPVDYASKAVVELALSGRGLGRDFHILNPSPMPLTRLWKLLRRAKYKLYPSSYDGWFRTLLEHARRSDDGVLLPVLLFFEESGDISGLAGELPPPELYPKFEVPNSKELISARCPPVSKQLVDAYVAAWVAEGFFPSPGAEERSALPAAPAPGGDGGHGKVKQKHKFRLGLGKQ</sequence>
<dbReference type="InterPro" id="IPR020845">
    <property type="entry name" value="AMP-binding_CS"/>
</dbReference>
<dbReference type="RefSeq" id="XP_013756367.1">
    <property type="nucleotide sequence ID" value="XM_013900913.1"/>
</dbReference>
<dbReference type="InterPro" id="IPR020806">
    <property type="entry name" value="PKS_PP-bd"/>
</dbReference>
<dbReference type="Gene3D" id="1.10.1200.10">
    <property type="entry name" value="ACP-like"/>
    <property type="match status" value="3"/>
</dbReference>
<dbReference type="InterPro" id="IPR023213">
    <property type="entry name" value="CAT-like_dom_sf"/>
</dbReference>
<dbReference type="FunFam" id="1.10.1200.10:FF:000005">
    <property type="entry name" value="Nonribosomal peptide synthetase 1"/>
    <property type="match status" value="1"/>
</dbReference>
<dbReference type="InterPro" id="IPR001242">
    <property type="entry name" value="Condensation_dom"/>
</dbReference>
<dbReference type="NCBIfam" id="TIGR01733">
    <property type="entry name" value="AA-adenyl-dom"/>
    <property type="match status" value="3"/>
</dbReference>
<dbReference type="STRING" id="461836.A0A0L0DG55"/>
<dbReference type="GO" id="GO:0009239">
    <property type="term" value="P:enterobactin biosynthetic process"/>
    <property type="evidence" value="ECO:0007669"/>
    <property type="project" value="TreeGrafter"/>
</dbReference>
<dbReference type="GeneID" id="25565660"/>
<dbReference type="Gene3D" id="3.30.559.10">
    <property type="entry name" value="Chloramphenicol acetyltransferase-like domain"/>
    <property type="match status" value="3"/>
</dbReference>
<evidence type="ECO:0000256" key="1">
    <source>
        <dbReference type="ARBA" id="ARBA00022450"/>
    </source>
</evidence>
<dbReference type="Pfam" id="PF00501">
    <property type="entry name" value="AMP-binding"/>
    <property type="match status" value="3"/>
</dbReference>
<dbReference type="GO" id="GO:0043041">
    <property type="term" value="P:amino acid activation for nonribosomal peptide biosynthetic process"/>
    <property type="evidence" value="ECO:0007669"/>
    <property type="project" value="TreeGrafter"/>
</dbReference>
<keyword evidence="3" id="KW-0436">Ligase</keyword>
<dbReference type="GO" id="GO:0009366">
    <property type="term" value="C:enterobactin synthetase complex"/>
    <property type="evidence" value="ECO:0007669"/>
    <property type="project" value="TreeGrafter"/>
</dbReference>
<evidence type="ECO:0000313" key="7">
    <source>
        <dbReference type="Proteomes" id="UP000054408"/>
    </source>
</evidence>
<dbReference type="Proteomes" id="UP000054408">
    <property type="component" value="Unassembled WGS sequence"/>
</dbReference>
<dbReference type="SMART" id="SM00823">
    <property type="entry name" value="PKS_PP"/>
    <property type="match status" value="3"/>
</dbReference>
<dbReference type="FunFam" id="3.30.300.30:FF:000015">
    <property type="entry name" value="Nonribosomal peptide synthase SidD"/>
    <property type="match status" value="1"/>
</dbReference>
<dbReference type="InterPro" id="IPR036291">
    <property type="entry name" value="NAD(P)-bd_dom_sf"/>
</dbReference>
<organism evidence="6 7">
    <name type="scientific">Thecamonas trahens ATCC 50062</name>
    <dbReference type="NCBI Taxonomy" id="461836"/>
    <lineage>
        <taxon>Eukaryota</taxon>
        <taxon>Apusozoa</taxon>
        <taxon>Apusomonadida</taxon>
        <taxon>Apusomonadidae</taxon>
        <taxon>Thecamonas</taxon>
    </lineage>
</organism>
<dbReference type="InterPro" id="IPR006162">
    <property type="entry name" value="Ppantetheine_attach_site"/>
</dbReference>
<dbReference type="Gene3D" id="3.30.559.30">
    <property type="entry name" value="Nonribosomal peptide synthetase, condensation domain"/>
    <property type="match status" value="3"/>
</dbReference>
<dbReference type="NCBIfam" id="TIGR01746">
    <property type="entry name" value="Thioester-redct"/>
    <property type="match status" value="1"/>
</dbReference>
<dbReference type="Pfam" id="PF00668">
    <property type="entry name" value="Condensation"/>
    <property type="match status" value="3"/>
</dbReference>
<protein>
    <submittedName>
        <fullName evidence="6">Amino acid adenylation domain-containing protein</fullName>
    </submittedName>
</protein>
<dbReference type="Pfam" id="PF07993">
    <property type="entry name" value="NAD_binding_4"/>
    <property type="match status" value="1"/>
</dbReference>
<dbReference type="PROSITE" id="PS00012">
    <property type="entry name" value="PHOSPHOPANTETHEINE"/>
    <property type="match status" value="2"/>
</dbReference>
<dbReference type="eggNOG" id="KOG1178">
    <property type="taxonomic scope" value="Eukaryota"/>
</dbReference>
<evidence type="ECO:0000259" key="5">
    <source>
        <dbReference type="PROSITE" id="PS50075"/>
    </source>
</evidence>
<dbReference type="CDD" id="cd19531">
    <property type="entry name" value="LCL_NRPS-like"/>
    <property type="match status" value="1"/>
</dbReference>
<dbReference type="GO" id="GO:0031177">
    <property type="term" value="F:phosphopantetheine binding"/>
    <property type="evidence" value="ECO:0007669"/>
    <property type="project" value="InterPro"/>
</dbReference>